<keyword evidence="2" id="KW-0560">Oxidoreductase</keyword>
<dbReference type="InterPro" id="IPR016169">
    <property type="entry name" value="FAD-bd_PCMH_sub2"/>
</dbReference>
<comment type="caution">
    <text evidence="5">The sequence shown here is derived from an EMBL/GenBank/DDBJ whole genome shotgun (WGS) entry which is preliminary data.</text>
</comment>
<dbReference type="GO" id="GO:0016491">
    <property type="term" value="F:oxidoreductase activity"/>
    <property type="evidence" value="ECO:0007669"/>
    <property type="project" value="UniProtKB-KW"/>
</dbReference>
<dbReference type="InterPro" id="IPR016166">
    <property type="entry name" value="FAD-bd_PCMH"/>
</dbReference>
<evidence type="ECO:0000259" key="4">
    <source>
        <dbReference type="PROSITE" id="PS51387"/>
    </source>
</evidence>
<dbReference type="PANTHER" id="PTHR13878">
    <property type="entry name" value="GULONOLACTONE OXIDASE"/>
    <property type="match status" value="1"/>
</dbReference>
<dbReference type="PROSITE" id="PS51387">
    <property type="entry name" value="FAD_PCMH"/>
    <property type="match status" value="1"/>
</dbReference>
<dbReference type="InterPro" id="IPR050432">
    <property type="entry name" value="FAD-linked_Oxidoreductases_BP"/>
</dbReference>
<evidence type="ECO:0000256" key="1">
    <source>
        <dbReference type="ARBA" id="ARBA00005466"/>
    </source>
</evidence>
<dbReference type="InterPro" id="IPR036318">
    <property type="entry name" value="FAD-bd_PCMH-like_sf"/>
</dbReference>
<dbReference type="Pfam" id="PF01565">
    <property type="entry name" value="FAD_binding_4"/>
    <property type="match status" value="1"/>
</dbReference>
<feature type="chain" id="PRO_5042085373" evidence="3">
    <location>
        <begin position="20"/>
        <end position="566"/>
    </location>
</feature>
<dbReference type="PANTHER" id="PTHR13878:SF91">
    <property type="entry name" value="FAD BINDING DOMAIN PROTEIN (AFU_ORTHOLOGUE AFUA_6G12070)-RELATED"/>
    <property type="match status" value="1"/>
</dbReference>
<dbReference type="Gene3D" id="3.30.465.10">
    <property type="match status" value="2"/>
</dbReference>
<evidence type="ECO:0000313" key="6">
    <source>
        <dbReference type="Proteomes" id="UP001221142"/>
    </source>
</evidence>
<gene>
    <name evidence="5" type="ORF">FB45DRAFT_842060</name>
</gene>
<proteinExistence type="inferred from homology"/>
<sequence length="566" mass="62169">MFSILRIPLLASWLGSFFSDPRTCKIIPQDTSWPSDTEWRSFNDSVGGRLIKTIPIAQACHLPNYDEEKCAEVRENWHASTFHAKSSSSMMTPFFANLSCDPFTQPEDRCITGTYVQYAVNVSRPVHIQKTLAFVKKHNIRFVVRNTGHDYMGKSTGANALSIWTHFLTETKWIDDFVSPSYRGPAVRAQAGVIADMLYELADSKGYAVVGGECPSVGIAGGYTQGGGHSMLSSVHGLAADQTLSFEVITTEGKFLVASPTENSNLYWALSGGGGGTYAIVWSMTIKVHKDTPISVATVTFSAAGLSPEVYWAGINAYHLNTPTFTAAGGFALSTYTAESFRLGPLAWPDLLPVSAILLLQPFLTSLDALGISYETSLVVHPSFLNASRSVATTADYTVGTWHFGGRLLPRSLWSKAESFSQMKRVIRDIVEDGGITFDVAMRARRVEGSPENAVLPAWRDAERLFIPMLFWDDNASWDEILQTRDKITYKFGDPLRELTPGGGAYLNEADTSDPDWKTAFYGENYARLLAVKDRYDPGQLLYGSTAVGGDRWVEEEGGRLCPVAV</sequence>
<keyword evidence="3" id="KW-0732">Signal</keyword>
<organism evidence="5 6">
    <name type="scientific">Roridomyces roridus</name>
    <dbReference type="NCBI Taxonomy" id="1738132"/>
    <lineage>
        <taxon>Eukaryota</taxon>
        <taxon>Fungi</taxon>
        <taxon>Dikarya</taxon>
        <taxon>Basidiomycota</taxon>
        <taxon>Agaricomycotina</taxon>
        <taxon>Agaricomycetes</taxon>
        <taxon>Agaricomycetidae</taxon>
        <taxon>Agaricales</taxon>
        <taxon>Marasmiineae</taxon>
        <taxon>Mycenaceae</taxon>
        <taxon>Roridomyces</taxon>
    </lineage>
</organism>
<feature type="domain" description="FAD-binding PCMH-type" evidence="4">
    <location>
        <begin position="115"/>
        <end position="291"/>
    </location>
</feature>
<dbReference type="SUPFAM" id="SSF56176">
    <property type="entry name" value="FAD-binding/transporter-associated domain-like"/>
    <property type="match status" value="1"/>
</dbReference>
<protein>
    <submittedName>
        <fullName evidence="5">FAD binding domain protein</fullName>
    </submittedName>
</protein>
<name>A0AAD7BAB5_9AGAR</name>
<dbReference type="AlphaFoldDB" id="A0AAD7BAB5"/>
<dbReference type="InterPro" id="IPR012951">
    <property type="entry name" value="BBE"/>
</dbReference>
<dbReference type="Proteomes" id="UP001221142">
    <property type="component" value="Unassembled WGS sequence"/>
</dbReference>
<evidence type="ECO:0000313" key="5">
    <source>
        <dbReference type="EMBL" id="KAJ7614805.1"/>
    </source>
</evidence>
<dbReference type="EMBL" id="JARKIF010000025">
    <property type="protein sequence ID" value="KAJ7614805.1"/>
    <property type="molecule type" value="Genomic_DNA"/>
</dbReference>
<reference evidence="5" key="1">
    <citation type="submission" date="2023-03" db="EMBL/GenBank/DDBJ databases">
        <title>Massive genome expansion in bonnet fungi (Mycena s.s.) driven by repeated elements and novel gene families across ecological guilds.</title>
        <authorList>
            <consortium name="Lawrence Berkeley National Laboratory"/>
            <person name="Harder C.B."/>
            <person name="Miyauchi S."/>
            <person name="Viragh M."/>
            <person name="Kuo A."/>
            <person name="Thoen E."/>
            <person name="Andreopoulos B."/>
            <person name="Lu D."/>
            <person name="Skrede I."/>
            <person name="Drula E."/>
            <person name="Henrissat B."/>
            <person name="Morin E."/>
            <person name="Kohler A."/>
            <person name="Barry K."/>
            <person name="LaButti K."/>
            <person name="Morin E."/>
            <person name="Salamov A."/>
            <person name="Lipzen A."/>
            <person name="Mereny Z."/>
            <person name="Hegedus B."/>
            <person name="Baldrian P."/>
            <person name="Stursova M."/>
            <person name="Weitz H."/>
            <person name="Taylor A."/>
            <person name="Grigoriev I.V."/>
            <person name="Nagy L.G."/>
            <person name="Martin F."/>
            <person name="Kauserud H."/>
        </authorList>
    </citation>
    <scope>NUCLEOTIDE SEQUENCE</scope>
    <source>
        <strain evidence="5">9284</strain>
    </source>
</reference>
<accession>A0AAD7BAB5</accession>
<feature type="signal peptide" evidence="3">
    <location>
        <begin position="1"/>
        <end position="19"/>
    </location>
</feature>
<dbReference type="GO" id="GO:0071949">
    <property type="term" value="F:FAD binding"/>
    <property type="evidence" value="ECO:0007669"/>
    <property type="project" value="InterPro"/>
</dbReference>
<dbReference type="Pfam" id="PF08031">
    <property type="entry name" value="BBE"/>
    <property type="match status" value="1"/>
</dbReference>
<evidence type="ECO:0000256" key="2">
    <source>
        <dbReference type="ARBA" id="ARBA00023002"/>
    </source>
</evidence>
<evidence type="ECO:0000256" key="3">
    <source>
        <dbReference type="SAM" id="SignalP"/>
    </source>
</evidence>
<dbReference type="InterPro" id="IPR006094">
    <property type="entry name" value="Oxid_FAD_bind_N"/>
</dbReference>
<comment type="similarity">
    <text evidence="1">Belongs to the oxygen-dependent FAD-linked oxidoreductase family.</text>
</comment>
<keyword evidence="6" id="KW-1185">Reference proteome</keyword>